<protein>
    <recommendedName>
        <fullName evidence="4">Cyanovirin-N domain-containing protein</fullName>
    </recommendedName>
</protein>
<evidence type="ECO:0000256" key="1">
    <source>
        <dbReference type="SAM" id="SignalP"/>
    </source>
</evidence>
<feature type="signal peptide" evidence="1">
    <location>
        <begin position="1"/>
        <end position="25"/>
    </location>
</feature>
<reference evidence="2 3" key="1">
    <citation type="journal article" date="2018" name="Evol. Lett.">
        <title>Horizontal gene cluster transfer increased hallucinogenic mushroom diversity.</title>
        <authorList>
            <person name="Reynolds H.T."/>
            <person name="Vijayakumar V."/>
            <person name="Gluck-Thaler E."/>
            <person name="Korotkin H.B."/>
            <person name="Matheny P.B."/>
            <person name="Slot J.C."/>
        </authorList>
    </citation>
    <scope>NUCLEOTIDE SEQUENCE [LARGE SCALE GENOMIC DNA]</scope>
    <source>
        <strain evidence="2 3">SRW20</strain>
    </source>
</reference>
<comment type="caution">
    <text evidence="2">The sequence shown here is derived from an EMBL/GenBank/DDBJ whole genome shotgun (WGS) entry which is preliminary data.</text>
</comment>
<sequence>MARRHTKFTSATLVALACLSVGIQADIVAFSGQGCTGAAGLNVACDNDCILYRGRESFEITASGIHCISFYSGTVCADPVVDFVVQGPGICLDTVQFGDLTFFACSPNVTCLN</sequence>
<keyword evidence="3" id="KW-1185">Reference proteome</keyword>
<name>A0A409W0Y6_9AGAR</name>
<proteinExistence type="predicted"/>
<evidence type="ECO:0000313" key="3">
    <source>
        <dbReference type="Proteomes" id="UP000284706"/>
    </source>
</evidence>
<feature type="chain" id="PRO_5019351219" description="Cyanovirin-N domain-containing protein" evidence="1">
    <location>
        <begin position="26"/>
        <end position="113"/>
    </location>
</feature>
<accession>A0A409W0Y6</accession>
<evidence type="ECO:0008006" key="4">
    <source>
        <dbReference type="Google" id="ProtNLM"/>
    </source>
</evidence>
<dbReference type="PROSITE" id="PS51257">
    <property type="entry name" value="PROKAR_LIPOPROTEIN"/>
    <property type="match status" value="1"/>
</dbReference>
<evidence type="ECO:0000313" key="2">
    <source>
        <dbReference type="EMBL" id="PPQ72167.1"/>
    </source>
</evidence>
<organism evidence="2 3">
    <name type="scientific">Gymnopilus dilepis</name>
    <dbReference type="NCBI Taxonomy" id="231916"/>
    <lineage>
        <taxon>Eukaryota</taxon>
        <taxon>Fungi</taxon>
        <taxon>Dikarya</taxon>
        <taxon>Basidiomycota</taxon>
        <taxon>Agaricomycotina</taxon>
        <taxon>Agaricomycetes</taxon>
        <taxon>Agaricomycetidae</taxon>
        <taxon>Agaricales</taxon>
        <taxon>Agaricineae</taxon>
        <taxon>Hymenogastraceae</taxon>
        <taxon>Gymnopilus</taxon>
    </lineage>
</organism>
<dbReference type="EMBL" id="NHYE01005470">
    <property type="protein sequence ID" value="PPQ72167.1"/>
    <property type="molecule type" value="Genomic_DNA"/>
</dbReference>
<dbReference type="Proteomes" id="UP000284706">
    <property type="component" value="Unassembled WGS sequence"/>
</dbReference>
<gene>
    <name evidence="2" type="ORF">CVT26_006886</name>
</gene>
<dbReference type="OrthoDB" id="5429515at2759"/>
<keyword evidence="1" id="KW-0732">Signal</keyword>
<dbReference type="AlphaFoldDB" id="A0A409W0Y6"/>
<dbReference type="InParanoid" id="A0A409W0Y6"/>